<sequence length="147" mass="15738">MVQITNSIDIQAPAARVYAALRALDAYPAWLRHSAVYRGTRAPAGPPAAGVAYVDSTTVGRMRGELLEDVPGRSLRFHQAKPSGTLDALIRYDLAATADGGGTRVTRVGDLTTRGMLRAAQPVLVRMAAAESRRTMTALKRHVEAGR</sequence>
<proteinExistence type="predicted"/>
<protein>
    <submittedName>
        <fullName evidence="1">SRPBCC family protein</fullName>
    </submittedName>
</protein>
<dbReference type="Pfam" id="PF10604">
    <property type="entry name" value="Polyketide_cyc2"/>
    <property type="match status" value="1"/>
</dbReference>
<name>A0AAU7GCX2_9MICO</name>
<evidence type="ECO:0000313" key="1">
    <source>
        <dbReference type="EMBL" id="XBM49285.1"/>
    </source>
</evidence>
<dbReference type="SUPFAM" id="SSF55961">
    <property type="entry name" value="Bet v1-like"/>
    <property type="match status" value="1"/>
</dbReference>
<reference evidence="1" key="1">
    <citation type="submission" date="2024-05" db="EMBL/GenBank/DDBJ databases">
        <title>The Natural Products Discovery Center: Release of the First 8490 Sequenced Strains for Exploring Actinobacteria Biosynthetic Diversity.</title>
        <authorList>
            <person name="Kalkreuter E."/>
            <person name="Kautsar S.A."/>
            <person name="Yang D."/>
            <person name="Bader C.D."/>
            <person name="Teijaro C.N."/>
            <person name="Fluegel L."/>
            <person name="Davis C.M."/>
            <person name="Simpson J.R."/>
            <person name="Lauterbach L."/>
            <person name="Steele A.D."/>
            <person name="Gui C."/>
            <person name="Meng S."/>
            <person name="Li G."/>
            <person name="Viehrig K."/>
            <person name="Ye F."/>
            <person name="Su P."/>
            <person name="Kiefer A.F."/>
            <person name="Nichols A."/>
            <person name="Cepeda A.J."/>
            <person name="Yan W."/>
            <person name="Fan B."/>
            <person name="Jiang Y."/>
            <person name="Adhikari A."/>
            <person name="Zheng C.-J."/>
            <person name="Schuster L."/>
            <person name="Cowan T.M."/>
            <person name="Smanski M.J."/>
            <person name="Chevrette M.G."/>
            <person name="de Carvalho L.P.S."/>
            <person name="Shen B."/>
        </authorList>
    </citation>
    <scope>NUCLEOTIDE SEQUENCE</scope>
    <source>
        <strain evidence="1">NPDC080035</strain>
    </source>
</reference>
<gene>
    <name evidence="1" type="ORF">AAME72_05340</name>
</gene>
<dbReference type="AlphaFoldDB" id="A0AAU7GCX2"/>
<dbReference type="EMBL" id="CP157390">
    <property type="protein sequence ID" value="XBM49285.1"/>
    <property type="molecule type" value="Genomic_DNA"/>
</dbReference>
<dbReference type="InterPro" id="IPR019587">
    <property type="entry name" value="Polyketide_cyclase/dehydratase"/>
</dbReference>
<organism evidence="1">
    <name type="scientific">Leifsonia sp. NPDC080035</name>
    <dbReference type="NCBI Taxonomy" id="3143936"/>
    <lineage>
        <taxon>Bacteria</taxon>
        <taxon>Bacillati</taxon>
        <taxon>Actinomycetota</taxon>
        <taxon>Actinomycetes</taxon>
        <taxon>Micrococcales</taxon>
        <taxon>Microbacteriaceae</taxon>
        <taxon>Leifsonia</taxon>
    </lineage>
</organism>
<accession>A0AAU7GCX2</accession>
<dbReference type="Gene3D" id="3.30.530.20">
    <property type="match status" value="1"/>
</dbReference>
<dbReference type="InterPro" id="IPR023393">
    <property type="entry name" value="START-like_dom_sf"/>
</dbReference>
<dbReference type="RefSeq" id="WP_348789203.1">
    <property type="nucleotide sequence ID" value="NZ_CP157390.1"/>
</dbReference>